<sequence length="38" mass="4352">GYAGGQGYLGLYSLLVYRAHLIHLQTEYTTHESRLQLE</sequence>
<dbReference type="EMBL" id="LAZR01020034">
    <property type="protein sequence ID" value="KKL90329.1"/>
    <property type="molecule type" value="Genomic_DNA"/>
</dbReference>
<gene>
    <name evidence="1" type="ORF">LCGC14_1905750</name>
</gene>
<accession>A0A0F9FV91</accession>
<organism evidence="1">
    <name type="scientific">marine sediment metagenome</name>
    <dbReference type="NCBI Taxonomy" id="412755"/>
    <lineage>
        <taxon>unclassified sequences</taxon>
        <taxon>metagenomes</taxon>
        <taxon>ecological metagenomes</taxon>
    </lineage>
</organism>
<protein>
    <submittedName>
        <fullName evidence="1">Uncharacterized protein</fullName>
    </submittedName>
</protein>
<proteinExistence type="predicted"/>
<dbReference type="AlphaFoldDB" id="A0A0F9FV91"/>
<name>A0A0F9FV91_9ZZZZ</name>
<feature type="non-terminal residue" evidence="1">
    <location>
        <position position="1"/>
    </location>
</feature>
<reference evidence="1" key="1">
    <citation type="journal article" date="2015" name="Nature">
        <title>Complex archaea that bridge the gap between prokaryotes and eukaryotes.</title>
        <authorList>
            <person name="Spang A."/>
            <person name="Saw J.H."/>
            <person name="Jorgensen S.L."/>
            <person name="Zaremba-Niedzwiedzka K."/>
            <person name="Martijn J."/>
            <person name="Lind A.E."/>
            <person name="van Eijk R."/>
            <person name="Schleper C."/>
            <person name="Guy L."/>
            <person name="Ettema T.J."/>
        </authorList>
    </citation>
    <scope>NUCLEOTIDE SEQUENCE</scope>
</reference>
<evidence type="ECO:0000313" key="1">
    <source>
        <dbReference type="EMBL" id="KKL90329.1"/>
    </source>
</evidence>
<comment type="caution">
    <text evidence="1">The sequence shown here is derived from an EMBL/GenBank/DDBJ whole genome shotgun (WGS) entry which is preliminary data.</text>
</comment>